<evidence type="ECO:0000259" key="2">
    <source>
        <dbReference type="PROSITE" id="PS50157"/>
    </source>
</evidence>
<dbReference type="SUPFAM" id="SSF57667">
    <property type="entry name" value="beta-beta-alpha zinc fingers"/>
    <property type="match status" value="1"/>
</dbReference>
<dbReference type="SMART" id="SM00355">
    <property type="entry name" value="ZnF_C2H2"/>
    <property type="match status" value="2"/>
</dbReference>
<dbReference type="Gene3D" id="3.30.160.60">
    <property type="entry name" value="Classic Zinc Finger"/>
    <property type="match status" value="1"/>
</dbReference>
<evidence type="ECO:0000313" key="3">
    <source>
        <dbReference type="EMBL" id="KAK9893005.1"/>
    </source>
</evidence>
<dbReference type="EMBL" id="JARQZJ010000143">
    <property type="protein sequence ID" value="KAK9893005.1"/>
    <property type="molecule type" value="Genomic_DNA"/>
</dbReference>
<sequence length="142" mass="16642">MYNIRFVSVRNNLPLKERFLSALNIFSRTTKDSEKDIPVKKTKLRNKSKIKNVKSANTAAMRSGFLCPNCSRSYKLKSSLRNHMKWECGKEPQFTCSFCSYKAKQKMHINRHIERMHSMIDYSVVPHYAHPTLSIKSEQNKK</sequence>
<evidence type="ECO:0000313" key="4">
    <source>
        <dbReference type="Proteomes" id="UP001431783"/>
    </source>
</evidence>
<protein>
    <recommendedName>
        <fullName evidence="2">C2H2-type domain-containing protein</fullName>
    </recommendedName>
</protein>
<proteinExistence type="predicted"/>
<dbReference type="InterPro" id="IPR013087">
    <property type="entry name" value="Znf_C2H2_type"/>
</dbReference>
<keyword evidence="4" id="KW-1185">Reference proteome</keyword>
<organism evidence="3 4">
    <name type="scientific">Henosepilachna vigintioctopunctata</name>
    <dbReference type="NCBI Taxonomy" id="420089"/>
    <lineage>
        <taxon>Eukaryota</taxon>
        <taxon>Metazoa</taxon>
        <taxon>Ecdysozoa</taxon>
        <taxon>Arthropoda</taxon>
        <taxon>Hexapoda</taxon>
        <taxon>Insecta</taxon>
        <taxon>Pterygota</taxon>
        <taxon>Neoptera</taxon>
        <taxon>Endopterygota</taxon>
        <taxon>Coleoptera</taxon>
        <taxon>Polyphaga</taxon>
        <taxon>Cucujiformia</taxon>
        <taxon>Coccinelloidea</taxon>
        <taxon>Coccinellidae</taxon>
        <taxon>Epilachninae</taxon>
        <taxon>Epilachnini</taxon>
        <taxon>Henosepilachna</taxon>
    </lineage>
</organism>
<keyword evidence="1" id="KW-0862">Zinc</keyword>
<gene>
    <name evidence="3" type="ORF">WA026_023216</name>
</gene>
<dbReference type="InterPro" id="IPR036236">
    <property type="entry name" value="Znf_C2H2_sf"/>
</dbReference>
<reference evidence="3 4" key="1">
    <citation type="submission" date="2023-03" db="EMBL/GenBank/DDBJ databases">
        <title>Genome insight into feeding habits of ladybird beetles.</title>
        <authorList>
            <person name="Li H.-S."/>
            <person name="Huang Y.-H."/>
            <person name="Pang H."/>
        </authorList>
    </citation>
    <scope>NUCLEOTIDE SEQUENCE [LARGE SCALE GENOMIC DNA]</scope>
    <source>
        <strain evidence="3">SYSU_2023b</strain>
        <tissue evidence="3">Whole body</tissue>
    </source>
</reference>
<dbReference type="AlphaFoldDB" id="A0AAW1VDS6"/>
<comment type="caution">
    <text evidence="3">The sequence shown here is derived from an EMBL/GenBank/DDBJ whole genome shotgun (WGS) entry which is preliminary data.</text>
</comment>
<keyword evidence="1" id="KW-0479">Metal-binding</keyword>
<keyword evidence="1" id="KW-0863">Zinc-finger</keyword>
<evidence type="ECO:0000256" key="1">
    <source>
        <dbReference type="PROSITE-ProRule" id="PRU00042"/>
    </source>
</evidence>
<name>A0AAW1VDS6_9CUCU</name>
<dbReference type="Proteomes" id="UP001431783">
    <property type="component" value="Unassembled WGS sequence"/>
</dbReference>
<feature type="domain" description="C2H2-type" evidence="2">
    <location>
        <begin position="65"/>
        <end position="92"/>
    </location>
</feature>
<dbReference type="PROSITE" id="PS50157">
    <property type="entry name" value="ZINC_FINGER_C2H2_2"/>
    <property type="match status" value="1"/>
</dbReference>
<accession>A0AAW1VDS6</accession>
<dbReference type="GO" id="GO:0008270">
    <property type="term" value="F:zinc ion binding"/>
    <property type="evidence" value="ECO:0007669"/>
    <property type="project" value="UniProtKB-KW"/>
</dbReference>